<sequence>MSSGKMNLTHATTVCYYIPYICIILCLCLFYFHRYTLHNALG</sequence>
<keyword evidence="1" id="KW-0472">Membrane</keyword>
<proteinExistence type="predicted"/>
<reference evidence="2 3" key="1">
    <citation type="submission" date="2015-01" db="EMBL/GenBank/DDBJ databases">
        <title>Evolution of Trichinella species and genotypes.</title>
        <authorList>
            <person name="Korhonen P.K."/>
            <person name="Edoardo P."/>
            <person name="Giuseppe L.R."/>
            <person name="Gasser R.B."/>
        </authorList>
    </citation>
    <scope>NUCLEOTIDE SEQUENCE [LARGE SCALE GENOMIC DNA]</scope>
    <source>
        <strain evidence="2">ISS120</strain>
    </source>
</reference>
<feature type="transmembrane region" description="Helical" evidence="1">
    <location>
        <begin position="12"/>
        <end position="32"/>
    </location>
</feature>
<evidence type="ECO:0000313" key="2">
    <source>
        <dbReference type="EMBL" id="KRY26618.1"/>
    </source>
</evidence>
<accession>A0A0V1APR8</accession>
<keyword evidence="3" id="KW-1185">Reference proteome</keyword>
<protein>
    <submittedName>
        <fullName evidence="2">Uncharacterized protein</fullName>
    </submittedName>
</protein>
<keyword evidence="1" id="KW-0812">Transmembrane</keyword>
<name>A0A0V1APR8_TRIBR</name>
<evidence type="ECO:0000256" key="1">
    <source>
        <dbReference type="SAM" id="Phobius"/>
    </source>
</evidence>
<dbReference type="EMBL" id="JYDI01001752">
    <property type="protein sequence ID" value="KRY26618.1"/>
    <property type="molecule type" value="Genomic_DNA"/>
</dbReference>
<gene>
    <name evidence="2" type="ORF">T03_14473</name>
</gene>
<dbReference type="AlphaFoldDB" id="A0A0V1APR8"/>
<organism evidence="2 3">
    <name type="scientific">Trichinella britovi</name>
    <name type="common">Parasitic roundworm</name>
    <dbReference type="NCBI Taxonomy" id="45882"/>
    <lineage>
        <taxon>Eukaryota</taxon>
        <taxon>Metazoa</taxon>
        <taxon>Ecdysozoa</taxon>
        <taxon>Nematoda</taxon>
        <taxon>Enoplea</taxon>
        <taxon>Dorylaimia</taxon>
        <taxon>Trichinellida</taxon>
        <taxon>Trichinellidae</taxon>
        <taxon>Trichinella</taxon>
    </lineage>
</organism>
<comment type="caution">
    <text evidence="2">The sequence shown here is derived from an EMBL/GenBank/DDBJ whole genome shotgun (WGS) entry which is preliminary data.</text>
</comment>
<evidence type="ECO:0000313" key="3">
    <source>
        <dbReference type="Proteomes" id="UP000054653"/>
    </source>
</evidence>
<dbReference type="Proteomes" id="UP000054653">
    <property type="component" value="Unassembled WGS sequence"/>
</dbReference>
<keyword evidence="1" id="KW-1133">Transmembrane helix</keyword>